<dbReference type="GO" id="GO:0008515">
    <property type="term" value="F:sucrose transmembrane transporter activity"/>
    <property type="evidence" value="ECO:0007669"/>
    <property type="project" value="UniProtKB-ARBA"/>
</dbReference>
<feature type="transmembrane region" description="Helical" evidence="10">
    <location>
        <begin position="47"/>
        <end position="65"/>
    </location>
</feature>
<dbReference type="FunFam" id="1.20.1280.290:FF:000001">
    <property type="entry name" value="Bidirectional sugar transporter SWEET"/>
    <property type="match status" value="1"/>
</dbReference>
<feature type="transmembrane region" description="Helical" evidence="10">
    <location>
        <begin position="133"/>
        <end position="154"/>
    </location>
</feature>
<evidence type="ECO:0000256" key="7">
    <source>
        <dbReference type="ARBA" id="ARBA00022737"/>
    </source>
</evidence>
<gene>
    <name evidence="11" type="ORF">TorRG33x02_076320</name>
</gene>
<feature type="transmembrane region" description="Helical" evidence="10">
    <location>
        <begin position="6"/>
        <end position="27"/>
    </location>
</feature>
<dbReference type="InterPro" id="IPR004316">
    <property type="entry name" value="SWEET_rpt"/>
</dbReference>
<dbReference type="OrthoDB" id="409725at2759"/>
<dbReference type="GO" id="GO:0051119">
    <property type="term" value="F:sugar transmembrane transporter activity"/>
    <property type="evidence" value="ECO:0007669"/>
    <property type="project" value="InterPro"/>
</dbReference>
<dbReference type="STRING" id="63057.A0A2P5FFT7"/>
<dbReference type="InParanoid" id="A0A2P5FFT7"/>
<evidence type="ECO:0000313" key="12">
    <source>
        <dbReference type="Proteomes" id="UP000237000"/>
    </source>
</evidence>
<dbReference type="FunFam" id="1.20.1280.290:FF:000003">
    <property type="entry name" value="Bidirectional sugar transporter SWEET"/>
    <property type="match status" value="1"/>
</dbReference>
<evidence type="ECO:0000256" key="8">
    <source>
        <dbReference type="ARBA" id="ARBA00022989"/>
    </source>
</evidence>
<dbReference type="GO" id="GO:0005886">
    <property type="term" value="C:plasma membrane"/>
    <property type="evidence" value="ECO:0007669"/>
    <property type="project" value="UniProtKB-SubCell"/>
</dbReference>
<evidence type="ECO:0000256" key="6">
    <source>
        <dbReference type="ARBA" id="ARBA00022692"/>
    </source>
</evidence>
<keyword evidence="4" id="KW-1003">Cell membrane</keyword>
<feature type="transmembrane region" description="Helical" evidence="10">
    <location>
        <begin position="71"/>
        <end position="94"/>
    </location>
</feature>
<keyword evidence="12" id="KW-1185">Reference proteome</keyword>
<keyword evidence="9 10" id="KW-0472">Membrane</keyword>
<dbReference type="AlphaFoldDB" id="A0A2P5FFT7"/>
<keyword evidence="3 10" id="KW-0813">Transport</keyword>
<evidence type="ECO:0000256" key="3">
    <source>
        <dbReference type="ARBA" id="ARBA00022448"/>
    </source>
</evidence>
<dbReference type="FunCoup" id="A0A2P5FFT7">
    <property type="interactions" value="482"/>
</dbReference>
<dbReference type="Gene3D" id="1.20.1280.290">
    <property type="match status" value="2"/>
</dbReference>
<dbReference type="PANTHER" id="PTHR10791">
    <property type="entry name" value="RAG1-ACTIVATING PROTEIN 1"/>
    <property type="match status" value="1"/>
</dbReference>
<dbReference type="EMBL" id="JXTC01000037">
    <property type="protein sequence ID" value="PON96651.1"/>
    <property type="molecule type" value="Genomic_DNA"/>
</dbReference>
<dbReference type="Pfam" id="PF03083">
    <property type="entry name" value="MtN3_slv"/>
    <property type="match status" value="2"/>
</dbReference>
<evidence type="ECO:0000256" key="1">
    <source>
        <dbReference type="ARBA" id="ARBA00004651"/>
    </source>
</evidence>
<organism evidence="11 12">
    <name type="scientific">Trema orientale</name>
    <name type="common">Charcoal tree</name>
    <name type="synonym">Celtis orientalis</name>
    <dbReference type="NCBI Taxonomy" id="63057"/>
    <lineage>
        <taxon>Eukaryota</taxon>
        <taxon>Viridiplantae</taxon>
        <taxon>Streptophyta</taxon>
        <taxon>Embryophyta</taxon>
        <taxon>Tracheophyta</taxon>
        <taxon>Spermatophyta</taxon>
        <taxon>Magnoliopsida</taxon>
        <taxon>eudicotyledons</taxon>
        <taxon>Gunneridae</taxon>
        <taxon>Pentapetalae</taxon>
        <taxon>rosids</taxon>
        <taxon>fabids</taxon>
        <taxon>Rosales</taxon>
        <taxon>Cannabaceae</taxon>
        <taxon>Trema</taxon>
    </lineage>
</organism>
<dbReference type="Proteomes" id="UP000237000">
    <property type="component" value="Unassembled WGS sequence"/>
</dbReference>
<keyword evidence="7" id="KW-0677">Repeat</keyword>
<feature type="transmembrane region" description="Helical" evidence="10">
    <location>
        <begin position="194"/>
        <end position="215"/>
    </location>
</feature>
<evidence type="ECO:0000256" key="9">
    <source>
        <dbReference type="ARBA" id="ARBA00023136"/>
    </source>
</evidence>
<evidence type="ECO:0000256" key="4">
    <source>
        <dbReference type="ARBA" id="ARBA00022475"/>
    </source>
</evidence>
<sequence>MAAMNASHLVTVFGILGNIVSFIVYLAPLPTFYRIYRKKSTEGFQSIPYSVALFSAMLTLYYGFLKTNGGFMIITINSIGCAIETIYLIVYLIYASGRIRIFTIKLLIIFNVVAYGLIFVSTTFMIPKHSHRVNVVGWICAVFSVCVFAAPLSIMRLVIKTKSVEYMPFALSFCLTLSAVMWFFYGLLINDFFIASPNILGFIFGIAQMILYLLYKNTKKEVLPEFKLQEIPPNDVVEIRVAEGATANGNNNDVSAVV</sequence>
<keyword evidence="8 10" id="KW-1133">Transmembrane helix</keyword>
<feature type="transmembrane region" description="Helical" evidence="10">
    <location>
        <begin position="166"/>
        <end position="188"/>
    </location>
</feature>
<keyword evidence="5 10" id="KW-0762">Sugar transport</keyword>
<proteinExistence type="inferred from homology"/>
<name>A0A2P5FFT7_TREOI</name>
<dbReference type="InterPro" id="IPR047664">
    <property type="entry name" value="SWEET"/>
</dbReference>
<accession>A0A2P5FFT7</accession>
<evidence type="ECO:0000256" key="10">
    <source>
        <dbReference type="RuleBase" id="RU910715"/>
    </source>
</evidence>
<comment type="similarity">
    <text evidence="2 10">Belongs to the SWEET sugar transporter family.</text>
</comment>
<evidence type="ECO:0000256" key="5">
    <source>
        <dbReference type="ARBA" id="ARBA00022597"/>
    </source>
</evidence>
<reference evidence="12" key="1">
    <citation type="submission" date="2016-06" db="EMBL/GenBank/DDBJ databases">
        <title>Parallel loss of symbiosis genes in relatives of nitrogen-fixing non-legume Parasponia.</title>
        <authorList>
            <person name="Van Velzen R."/>
            <person name="Holmer R."/>
            <person name="Bu F."/>
            <person name="Rutten L."/>
            <person name="Van Zeijl A."/>
            <person name="Liu W."/>
            <person name="Santuari L."/>
            <person name="Cao Q."/>
            <person name="Sharma T."/>
            <person name="Shen D."/>
            <person name="Roswanjaya Y."/>
            <person name="Wardhani T."/>
            <person name="Kalhor M.S."/>
            <person name="Jansen J."/>
            <person name="Van den Hoogen J."/>
            <person name="Gungor B."/>
            <person name="Hartog M."/>
            <person name="Hontelez J."/>
            <person name="Verver J."/>
            <person name="Yang W.-C."/>
            <person name="Schijlen E."/>
            <person name="Repin R."/>
            <person name="Schilthuizen M."/>
            <person name="Schranz E."/>
            <person name="Heidstra R."/>
            <person name="Miyata K."/>
            <person name="Fedorova E."/>
            <person name="Kohlen W."/>
            <person name="Bisseling T."/>
            <person name="Smit S."/>
            <person name="Geurts R."/>
        </authorList>
    </citation>
    <scope>NUCLEOTIDE SEQUENCE [LARGE SCALE GENOMIC DNA]</scope>
    <source>
        <strain evidence="12">cv. RG33-2</strain>
    </source>
</reference>
<protein>
    <recommendedName>
        <fullName evidence="10">Bidirectional sugar transporter SWEET</fullName>
    </recommendedName>
</protein>
<keyword evidence="6 10" id="KW-0812">Transmembrane</keyword>
<comment type="function">
    <text evidence="10">Mediates both low-affinity uptake and efflux of sugar across the membrane.</text>
</comment>
<comment type="subcellular location">
    <subcellularLocation>
        <location evidence="1 10">Cell membrane</location>
        <topology evidence="1 10">Multi-pass membrane protein</topology>
    </subcellularLocation>
</comment>
<evidence type="ECO:0000313" key="11">
    <source>
        <dbReference type="EMBL" id="PON96651.1"/>
    </source>
</evidence>
<dbReference type="PANTHER" id="PTHR10791:SF157">
    <property type="entry name" value="BIDIRECTIONAL SUGAR TRANSPORTER SWEET"/>
    <property type="match status" value="1"/>
</dbReference>
<feature type="transmembrane region" description="Helical" evidence="10">
    <location>
        <begin position="106"/>
        <end position="127"/>
    </location>
</feature>
<evidence type="ECO:0000256" key="2">
    <source>
        <dbReference type="ARBA" id="ARBA00007809"/>
    </source>
</evidence>
<comment type="caution">
    <text evidence="11">The sequence shown here is derived from an EMBL/GenBank/DDBJ whole genome shotgun (WGS) entry which is preliminary data.</text>
</comment>